<organism evidence="4 5">
    <name type="scientific">Phreatobacter oligotrophus</name>
    <dbReference type="NCBI Taxonomy" id="1122261"/>
    <lineage>
        <taxon>Bacteria</taxon>
        <taxon>Pseudomonadati</taxon>
        <taxon>Pseudomonadota</taxon>
        <taxon>Alphaproteobacteria</taxon>
        <taxon>Hyphomicrobiales</taxon>
        <taxon>Phreatobacteraceae</taxon>
        <taxon>Phreatobacter</taxon>
    </lineage>
</organism>
<dbReference type="PANTHER" id="PTHR30349">
    <property type="entry name" value="PHAGE INTEGRASE-RELATED"/>
    <property type="match status" value="1"/>
</dbReference>
<proteinExistence type="predicted"/>
<evidence type="ECO:0000256" key="2">
    <source>
        <dbReference type="ARBA" id="ARBA00023172"/>
    </source>
</evidence>
<keyword evidence="2" id="KW-0233">DNA recombination</keyword>
<dbReference type="InterPro" id="IPR050090">
    <property type="entry name" value="Tyrosine_recombinase_XerCD"/>
</dbReference>
<reference evidence="4 5" key="1">
    <citation type="submission" date="2018-04" db="EMBL/GenBank/DDBJ databases">
        <title>Genomic Encyclopedia of Archaeal and Bacterial Type Strains, Phase II (KMG-II): from individual species to whole genera.</title>
        <authorList>
            <person name="Goeker M."/>
        </authorList>
    </citation>
    <scope>NUCLEOTIDE SEQUENCE [LARGE SCALE GENOMIC DNA]</scope>
    <source>
        <strain evidence="4 5">DSM 25521</strain>
    </source>
</reference>
<dbReference type="SUPFAM" id="SSF56349">
    <property type="entry name" value="DNA breaking-rejoining enzymes"/>
    <property type="match status" value="1"/>
</dbReference>
<dbReference type="AlphaFoldDB" id="A0A2T4YXL7"/>
<dbReference type="EMBL" id="PZZL01000011">
    <property type="protein sequence ID" value="PTM51074.1"/>
    <property type="molecule type" value="Genomic_DNA"/>
</dbReference>
<evidence type="ECO:0000256" key="1">
    <source>
        <dbReference type="ARBA" id="ARBA00022908"/>
    </source>
</evidence>
<dbReference type="Gene3D" id="1.10.443.10">
    <property type="entry name" value="Intergrase catalytic core"/>
    <property type="match status" value="1"/>
</dbReference>
<keyword evidence="1" id="KW-0229">DNA integration</keyword>
<sequence length="410" mass="46701">MGYRIAKPRALLRPVDIPSGPRLVGVGEGFPYIVDTALQSPHRESFAFLAAYWRCRKPSPKTMTTRCEHLLDWLRFRGECLIDPTRVEGLLYKYRADLEERVSAKNKDYLAQATIAARLDTAIQYQFWLAHKDPKPAPFSHQPRGLASQRRHTTRKVVPFTLSEMTSFLQYLAPKTATESWRNWLICYAGFATGARLDEVLSIEASQIAKWDRTTSSQVLTLRRSKGRRTGATGRDVHIPARLKEKLQQYYFDERKSIIAQAKAANCRYAEPPELFINGSKATATSIGAAHKQRRVAEMFSAAQLACGQVRTITQFDPLTARSRESRKAKHTFHHTRHTYVVHAYRYYISAGLSRDQAWMAIKEALGHRRVSTTIELYGAAIADEEIAQRNAQFDLMNEMMRLSGGPHEQ</sequence>
<gene>
    <name evidence="4" type="ORF">C8P69_1112</name>
</gene>
<dbReference type="GO" id="GO:0015074">
    <property type="term" value="P:DNA integration"/>
    <property type="evidence" value="ECO:0007669"/>
    <property type="project" value="UniProtKB-KW"/>
</dbReference>
<evidence type="ECO:0000313" key="4">
    <source>
        <dbReference type="EMBL" id="PTM51074.1"/>
    </source>
</evidence>
<dbReference type="Proteomes" id="UP000241808">
    <property type="component" value="Unassembled WGS sequence"/>
</dbReference>
<dbReference type="CDD" id="cd00397">
    <property type="entry name" value="DNA_BRE_C"/>
    <property type="match status" value="1"/>
</dbReference>
<feature type="domain" description="Tyr recombinase" evidence="3">
    <location>
        <begin position="155"/>
        <end position="392"/>
    </location>
</feature>
<dbReference type="InterPro" id="IPR011010">
    <property type="entry name" value="DNA_brk_join_enz"/>
</dbReference>
<comment type="caution">
    <text evidence="4">The sequence shown here is derived from an EMBL/GenBank/DDBJ whole genome shotgun (WGS) entry which is preliminary data.</text>
</comment>
<dbReference type="InterPro" id="IPR013762">
    <property type="entry name" value="Integrase-like_cat_sf"/>
</dbReference>
<accession>A0A2T4YXL7</accession>
<dbReference type="GO" id="GO:0006310">
    <property type="term" value="P:DNA recombination"/>
    <property type="evidence" value="ECO:0007669"/>
    <property type="project" value="UniProtKB-KW"/>
</dbReference>
<evidence type="ECO:0000259" key="3">
    <source>
        <dbReference type="PROSITE" id="PS51898"/>
    </source>
</evidence>
<keyword evidence="5" id="KW-1185">Reference proteome</keyword>
<protein>
    <recommendedName>
        <fullName evidence="3">Tyr recombinase domain-containing protein</fullName>
    </recommendedName>
</protein>
<dbReference type="InterPro" id="IPR002104">
    <property type="entry name" value="Integrase_catalytic"/>
</dbReference>
<dbReference type="PROSITE" id="PS51898">
    <property type="entry name" value="TYR_RECOMBINASE"/>
    <property type="match status" value="1"/>
</dbReference>
<name>A0A2T4YXL7_9HYPH</name>
<dbReference type="PANTHER" id="PTHR30349:SF64">
    <property type="entry name" value="PROPHAGE INTEGRASE INTD-RELATED"/>
    <property type="match status" value="1"/>
</dbReference>
<dbReference type="GO" id="GO:0003677">
    <property type="term" value="F:DNA binding"/>
    <property type="evidence" value="ECO:0007669"/>
    <property type="project" value="InterPro"/>
</dbReference>
<evidence type="ECO:0000313" key="5">
    <source>
        <dbReference type="Proteomes" id="UP000241808"/>
    </source>
</evidence>